<dbReference type="Ensembl" id="ENSLLET00000013772.1">
    <property type="protein sequence ID" value="ENSLLEP00000013254.1"/>
    <property type="gene ID" value="ENSLLEG00000008358.1"/>
</dbReference>
<reference evidence="5" key="1">
    <citation type="submission" date="2025-08" db="UniProtKB">
        <authorList>
            <consortium name="Ensembl"/>
        </authorList>
    </citation>
    <scope>IDENTIFICATION</scope>
</reference>
<dbReference type="InterPro" id="IPR039417">
    <property type="entry name" value="Peptidase_C1A_papain-like"/>
</dbReference>
<feature type="domain" description="Peptidase C1A papain C-terminal" evidence="3">
    <location>
        <begin position="107"/>
        <end position="315"/>
    </location>
</feature>
<sequence length="326" mass="37348">MTVLCLLIVFVSSLLVKAFGNTEISQFEKFMIRFKKSYSSKEEFQYRLQIFTKNMEQARLLQQAELGTAVYGVTKYSDLTDQEFGIQRNSKEYNVPPTPIEKTESTMQPECDWRKSGFVSEVKDQGLRCKSSWAFAAVSNIETLWGINGHSTNLSVQQLIDCNVCGDGCKRGYQWHAFRTVLFKNLATENDYQEYQGRKNKCDEAVMSVWWISGFEMLPRNENAMSIHLSYNGTLTVVINSTPLKLYKGGVIHQPDCSKRVGDHVALIVGYHKKKKTPYWILKNSWGKDWGENGYFRLYWGKNSCGVTSYPLSATLDRDVKAKCPM</sequence>
<dbReference type="InterPro" id="IPR025661">
    <property type="entry name" value="Pept_asp_AS"/>
</dbReference>
<dbReference type="InterPro" id="IPR000668">
    <property type="entry name" value="Peptidase_C1A_C"/>
</dbReference>
<dbReference type="GeneTree" id="ENSGT00940000161630"/>
<evidence type="ECO:0000313" key="6">
    <source>
        <dbReference type="Proteomes" id="UP000694569"/>
    </source>
</evidence>
<organism evidence="5 6">
    <name type="scientific">Leptobrachium leishanense</name>
    <name type="common">Leishan spiny toad</name>
    <dbReference type="NCBI Taxonomy" id="445787"/>
    <lineage>
        <taxon>Eukaryota</taxon>
        <taxon>Metazoa</taxon>
        <taxon>Chordata</taxon>
        <taxon>Craniata</taxon>
        <taxon>Vertebrata</taxon>
        <taxon>Euteleostomi</taxon>
        <taxon>Amphibia</taxon>
        <taxon>Batrachia</taxon>
        <taxon>Anura</taxon>
        <taxon>Pelobatoidea</taxon>
        <taxon>Megophryidae</taxon>
        <taxon>Leptobrachium</taxon>
    </lineage>
</organism>
<evidence type="ECO:0000256" key="1">
    <source>
        <dbReference type="ARBA" id="ARBA00008455"/>
    </source>
</evidence>
<feature type="signal peptide" evidence="2">
    <location>
        <begin position="1"/>
        <end position="20"/>
    </location>
</feature>
<keyword evidence="2" id="KW-0732">Signal</keyword>
<dbReference type="SMART" id="SM00645">
    <property type="entry name" value="Pept_C1"/>
    <property type="match status" value="1"/>
</dbReference>
<dbReference type="CDD" id="cd02248">
    <property type="entry name" value="Peptidase_C1A"/>
    <property type="match status" value="1"/>
</dbReference>
<reference evidence="5" key="2">
    <citation type="submission" date="2025-09" db="UniProtKB">
        <authorList>
            <consortium name="Ensembl"/>
        </authorList>
    </citation>
    <scope>IDENTIFICATION</scope>
</reference>
<dbReference type="PROSITE" id="PS00640">
    <property type="entry name" value="THIOL_PROTEASE_ASN"/>
    <property type="match status" value="1"/>
</dbReference>
<feature type="chain" id="PRO_5034607366" evidence="2">
    <location>
        <begin position="21"/>
        <end position="326"/>
    </location>
</feature>
<name>A0A8C5PCN1_9ANUR</name>
<dbReference type="SUPFAM" id="SSF54001">
    <property type="entry name" value="Cysteine proteinases"/>
    <property type="match status" value="1"/>
</dbReference>
<evidence type="ECO:0000256" key="2">
    <source>
        <dbReference type="SAM" id="SignalP"/>
    </source>
</evidence>
<protein>
    <submittedName>
        <fullName evidence="5">Uncharacterized protein</fullName>
    </submittedName>
</protein>
<dbReference type="Gene3D" id="3.90.70.10">
    <property type="entry name" value="Cysteine proteinases"/>
    <property type="match status" value="1"/>
</dbReference>
<dbReference type="PANTHER" id="PTHR12411">
    <property type="entry name" value="CYSTEINE PROTEASE FAMILY C1-RELATED"/>
    <property type="match status" value="1"/>
</dbReference>
<dbReference type="Pfam" id="PF00112">
    <property type="entry name" value="Peptidase_C1"/>
    <property type="match status" value="1"/>
</dbReference>
<comment type="similarity">
    <text evidence="1">Belongs to the peptidase C1 family.</text>
</comment>
<dbReference type="Pfam" id="PF08246">
    <property type="entry name" value="Inhibitor_I29"/>
    <property type="match status" value="1"/>
</dbReference>
<keyword evidence="6" id="KW-1185">Reference proteome</keyword>
<accession>A0A8C5PCN1</accession>
<dbReference type="OrthoDB" id="387093at2759"/>
<dbReference type="AlphaFoldDB" id="A0A8C5PCN1"/>
<dbReference type="SMART" id="SM00848">
    <property type="entry name" value="Inhibitor_I29"/>
    <property type="match status" value="1"/>
</dbReference>
<feature type="domain" description="Cathepsin propeptide inhibitor" evidence="4">
    <location>
        <begin position="27"/>
        <end position="84"/>
    </location>
</feature>
<dbReference type="GO" id="GO:0006508">
    <property type="term" value="P:proteolysis"/>
    <property type="evidence" value="ECO:0007669"/>
    <property type="project" value="InterPro"/>
</dbReference>
<proteinExistence type="inferred from homology"/>
<evidence type="ECO:0000313" key="5">
    <source>
        <dbReference type="Ensembl" id="ENSLLEP00000013254.1"/>
    </source>
</evidence>
<dbReference type="InterPro" id="IPR013201">
    <property type="entry name" value="Prot_inhib_I29"/>
</dbReference>
<dbReference type="GO" id="GO:0008234">
    <property type="term" value="F:cysteine-type peptidase activity"/>
    <property type="evidence" value="ECO:0007669"/>
    <property type="project" value="InterPro"/>
</dbReference>
<dbReference type="Proteomes" id="UP000694569">
    <property type="component" value="Unplaced"/>
</dbReference>
<dbReference type="InterPro" id="IPR013128">
    <property type="entry name" value="Peptidase_C1A"/>
</dbReference>
<evidence type="ECO:0000259" key="4">
    <source>
        <dbReference type="SMART" id="SM00848"/>
    </source>
</evidence>
<dbReference type="InterPro" id="IPR038765">
    <property type="entry name" value="Papain-like_cys_pep_sf"/>
</dbReference>
<evidence type="ECO:0000259" key="3">
    <source>
        <dbReference type="SMART" id="SM00645"/>
    </source>
</evidence>